<evidence type="ECO:0000313" key="7">
    <source>
        <dbReference type="Proteomes" id="UP001589795"/>
    </source>
</evidence>
<keyword evidence="2" id="KW-0805">Transcription regulation</keyword>
<feature type="domain" description="HTH lysR-type" evidence="5">
    <location>
        <begin position="1"/>
        <end position="58"/>
    </location>
</feature>
<evidence type="ECO:0000256" key="1">
    <source>
        <dbReference type="ARBA" id="ARBA00009437"/>
    </source>
</evidence>
<organism evidence="6 7">
    <name type="scientific">Paracoccus rhizosphaerae</name>
    <dbReference type="NCBI Taxonomy" id="1133347"/>
    <lineage>
        <taxon>Bacteria</taxon>
        <taxon>Pseudomonadati</taxon>
        <taxon>Pseudomonadota</taxon>
        <taxon>Alphaproteobacteria</taxon>
        <taxon>Rhodobacterales</taxon>
        <taxon>Paracoccaceae</taxon>
        <taxon>Paracoccus</taxon>
    </lineage>
</organism>
<dbReference type="CDD" id="cd08422">
    <property type="entry name" value="PBP2_CrgA_like"/>
    <property type="match status" value="1"/>
</dbReference>
<dbReference type="PANTHER" id="PTHR30537:SF5">
    <property type="entry name" value="HTH-TYPE TRANSCRIPTIONAL ACTIVATOR TTDR-RELATED"/>
    <property type="match status" value="1"/>
</dbReference>
<comment type="caution">
    <text evidence="6">The sequence shown here is derived from an EMBL/GenBank/DDBJ whole genome shotgun (WGS) entry which is preliminary data.</text>
</comment>
<dbReference type="Gene3D" id="1.10.10.10">
    <property type="entry name" value="Winged helix-like DNA-binding domain superfamily/Winged helix DNA-binding domain"/>
    <property type="match status" value="1"/>
</dbReference>
<evidence type="ECO:0000256" key="4">
    <source>
        <dbReference type="ARBA" id="ARBA00023163"/>
    </source>
</evidence>
<dbReference type="EMBL" id="JBHLWQ010000134">
    <property type="protein sequence ID" value="MFC0201464.1"/>
    <property type="molecule type" value="Genomic_DNA"/>
</dbReference>
<dbReference type="InterPro" id="IPR005119">
    <property type="entry name" value="LysR_subst-bd"/>
</dbReference>
<dbReference type="InterPro" id="IPR000847">
    <property type="entry name" value="LysR_HTH_N"/>
</dbReference>
<dbReference type="Gene3D" id="3.40.190.290">
    <property type="match status" value="1"/>
</dbReference>
<evidence type="ECO:0000256" key="2">
    <source>
        <dbReference type="ARBA" id="ARBA00023015"/>
    </source>
</evidence>
<dbReference type="InterPro" id="IPR036388">
    <property type="entry name" value="WH-like_DNA-bd_sf"/>
</dbReference>
<reference evidence="6 7" key="1">
    <citation type="submission" date="2024-09" db="EMBL/GenBank/DDBJ databases">
        <authorList>
            <person name="Sun Q."/>
            <person name="Mori K."/>
        </authorList>
    </citation>
    <scope>NUCLEOTIDE SEQUENCE [LARGE SCALE GENOMIC DNA]</scope>
    <source>
        <strain evidence="6 7">CCM 7904</strain>
    </source>
</reference>
<proteinExistence type="inferred from homology"/>
<comment type="similarity">
    <text evidence="1">Belongs to the LysR transcriptional regulatory family.</text>
</comment>
<protein>
    <submittedName>
        <fullName evidence="6">LysR family transcriptional regulator</fullName>
    </submittedName>
</protein>
<dbReference type="SUPFAM" id="SSF46785">
    <property type="entry name" value="Winged helix' DNA-binding domain"/>
    <property type="match status" value="1"/>
</dbReference>
<dbReference type="PANTHER" id="PTHR30537">
    <property type="entry name" value="HTH-TYPE TRANSCRIPTIONAL REGULATOR"/>
    <property type="match status" value="1"/>
</dbReference>
<keyword evidence="7" id="KW-1185">Reference proteome</keyword>
<evidence type="ECO:0000313" key="6">
    <source>
        <dbReference type="EMBL" id="MFC0201464.1"/>
    </source>
</evidence>
<name>A0ABV6CL48_9RHOB</name>
<keyword evidence="4" id="KW-0804">Transcription</keyword>
<dbReference type="Pfam" id="PF03466">
    <property type="entry name" value="LysR_substrate"/>
    <property type="match status" value="1"/>
</dbReference>
<dbReference type="InterPro" id="IPR058163">
    <property type="entry name" value="LysR-type_TF_proteobact-type"/>
</dbReference>
<accession>A0ABV6CL48</accession>
<evidence type="ECO:0000256" key="3">
    <source>
        <dbReference type="ARBA" id="ARBA00023125"/>
    </source>
</evidence>
<gene>
    <name evidence="6" type="ORF">ACFFIZ_14400</name>
</gene>
<dbReference type="SUPFAM" id="SSF53850">
    <property type="entry name" value="Periplasmic binding protein-like II"/>
    <property type="match status" value="1"/>
</dbReference>
<evidence type="ECO:0000259" key="5">
    <source>
        <dbReference type="PROSITE" id="PS50931"/>
    </source>
</evidence>
<keyword evidence="3" id="KW-0238">DNA-binding</keyword>
<dbReference type="Proteomes" id="UP001589795">
    <property type="component" value="Unassembled WGS sequence"/>
</dbReference>
<dbReference type="Pfam" id="PF00126">
    <property type="entry name" value="HTH_1"/>
    <property type="match status" value="1"/>
</dbReference>
<sequence length="293" mass="32094">MDIKALRAFAAVVEEGSFTAAAQRIVMSKSMCSKIIADLESFLGARLLTRTTRAVTPTAAGMSFYTEVGGILARLDAATEAVRSTTLHASGPLKLGAPVQYMLNVFEPHLLRFMTEYPDVQLDVVLEDARTDLTRDGYDAVLRIGLLEDSNLHARHLHDTPILLVASPNYIQARGNPEHPSDLRHHLCLHYTNLRGAGTWPLRQGSEVIYQKITPAFSSNNNELLRRLAVAGKGIALTPRFQVTDDLEAGRLVAVMPDYGLPGAPVHVLYSSRKNVSAALSAFLDFVATLRFE</sequence>
<dbReference type="RefSeq" id="WP_265506994.1">
    <property type="nucleotide sequence ID" value="NZ_JAOTBE010000021.1"/>
</dbReference>
<dbReference type="PROSITE" id="PS50931">
    <property type="entry name" value="HTH_LYSR"/>
    <property type="match status" value="1"/>
</dbReference>
<dbReference type="InterPro" id="IPR036390">
    <property type="entry name" value="WH_DNA-bd_sf"/>
</dbReference>